<sequence>MNLAYFASQVAGRSKVTAITGSKSPITCSPTSGLSTASAALSAACYHLSPGHFASTDMENRSVRGISQRTLLEAADALIRVFVERATPEVQSRHILDREKVAGDLKRCCMKAAKEYVRKVT</sequence>
<protein>
    <submittedName>
        <fullName evidence="1">Uncharacterized protein</fullName>
    </submittedName>
</protein>
<keyword evidence="2" id="KW-1185">Reference proteome</keyword>
<dbReference type="EMBL" id="MU274904">
    <property type="protein sequence ID" value="KAI0091882.1"/>
    <property type="molecule type" value="Genomic_DNA"/>
</dbReference>
<comment type="caution">
    <text evidence="1">The sequence shown here is derived from an EMBL/GenBank/DDBJ whole genome shotgun (WGS) entry which is preliminary data.</text>
</comment>
<evidence type="ECO:0000313" key="2">
    <source>
        <dbReference type="Proteomes" id="UP001055072"/>
    </source>
</evidence>
<accession>A0ACB8UBW4</accession>
<name>A0ACB8UBW4_9APHY</name>
<gene>
    <name evidence="1" type="ORF">BDY19DRAFT_565903</name>
</gene>
<reference evidence="1" key="1">
    <citation type="journal article" date="2021" name="Environ. Microbiol.">
        <title>Gene family expansions and transcriptome signatures uncover fungal adaptations to wood decay.</title>
        <authorList>
            <person name="Hage H."/>
            <person name="Miyauchi S."/>
            <person name="Viragh M."/>
            <person name="Drula E."/>
            <person name="Min B."/>
            <person name="Chaduli D."/>
            <person name="Navarro D."/>
            <person name="Favel A."/>
            <person name="Norest M."/>
            <person name="Lesage-Meessen L."/>
            <person name="Balint B."/>
            <person name="Merenyi Z."/>
            <person name="de Eugenio L."/>
            <person name="Morin E."/>
            <person name="Martinez A.T."/>
            <person name="Baldrian P."/>
            <person name="Stursova M."/>
            <person name="Martinez M.J."/>
            <person name="Novotny C."/>
            <person name="Magnuson J.K."/>
            <person name="Spatafora J.W."/>
            <person name="Maurice S."/>
            <person name="Pangilinan J."/>
            <person name="Andreopoulos W."/>
            <person name="LaButti K."/>
            <person name="Hundley H."/>
            <person name="Na H."/>
            <person name="Kuo A."/>
            <person name="Barry K."/>
            <person name="Lipzen A."/>
            <person name="Henrissat B."/>
            <person name="Riley R."/>
            <person name="Ahrendt S."/>
            <person name="Nagy L.G."/>
            <person name="Grigoriev I.V."/>
            <person name="Martin F."/>
            <person name="Rosso M.N."/>
        </authorList>
    </citation>
    <scope>NUCLEOTIDE SEQUENCE</scope>
    <source>
        <strain evidence="1">CBS 384.51</strain>
    </source>
</reference>
<organism evidence="1 2">
    <name type="scientific">Irpex rosettiformis</name>
    <dbReference type="NCBI Taxonomy" id="378272"/>
    <lineage>
        <taxon>Eukaryota</taxon>
        <taxon>Fungi</taxon>
        <taxon>Dikarya</taxon>
        <taxon>Basidiomycota</taxon>
        <taxon>Agaricomycotina</taxon>
        <taxon>Agaricomycetes</taxon>
        <taxon>Polyporales</taxon>
        <taxon>Irpicaceae</taxon>
        <taxon>Irpex</taxon>
    </lineage>
</organism>
<evidence type="ECO:0000313" key="1">
    <source>
        <dbReference type="EMBL" id="KAI0091882.1"/>
    </source>
</evidence>
<dbReference type="Proteomes" id="UP001055072">
    <property type="component" value="Unassembled WGS sequence"/>
</dbReference>
<proteinExistence type="predicted"/>